<feature type="non-terminal residue" evidence="1">
    <location>
        <position position="166"/>
    </location>
</feature>
<evidence type="ECO:0000313" key="1">
    <source>
        <dbReference type="EMBL" id="KDR74720.1"/>
    </source>
</evidence>
<sequence>GPIVTPPDAPKWFENALLMLRNEELGDSWATLLRSWCAFEVRQEFEEVSKLNTQHRPSCVSGWIKRARSGTWRPTIADVSEFKASFWKWWTTLQPAWRISEEGKVNFSAVDGDWEGLRRSGLNGLFSVVAVLFYWGLAAKGQNKGVADWLVAVEDVCVVCDHLISS</sequence>
<organism evidence="1 2">
    <name type="scientific">Galerina marginata (strain CBS 339.88)</name>
    <dbReference type="NCBI Taxonomy" id="685588"/>
    <lineage>
        <taxon>Eukaryota</taxon>
        <taxon>Fungi</taxon>
        <taxon>Dikarya</taxon>
        <taxon>Basidiomycota</taxon>
        <taxon>Agaricomycotina</taxon>
        <taxon>Agaricomycetes</taxon>
        <taxon>Agaricomycetidae</taxon>
        <taxon>Agaricales</taxon>
        <taxon>Agaricineae</taxon>
        <taxon>Strophariaceae</taxon>
        <taxon>Galerina</taxon>
    </lineage>
</organism>
<proteinExistence type="predicted"/>
<reference evidence="2" key="1">
    <citation type="journal article" date="2014" name="Proc. Natl. Acad. Sci. U.S.A.">
        <title>Extensive sampling of basidiomycete genomes demonstrates inadequacy of the white-rot/brown-rot paradigm for wood decay fungi.</title>
        <authorList>
            <person name="Riley R."/>
            <person name="Salamov A.A."/>
            <person name="Brown D.W."/>
            <person name="Nagy L.G."/>
            <person name="Floudas D."/>
            <person name="Held B.W."/>
            <person name="Levasseur A."/>
            <person name="Lombard V."/>
            <person name="Morin E."/>
            <person name="Otillar R."/>
            <person name="Lindquist E.A."/>
            <person name="Sun H."/>
            <person name="LaButti K.M."/>
            <person name="Schmutz J."/>
            <person name="Jabbour D."/>
            <person name="Luo H."/>
            <person name="Baker S.E."/>
            <person name="Pisabarro A.G."/>
            <person name="Walton J.D."/>
            <person name="Blanchette R.A."/>
            <person name="Henrissat B."/>
            <person name="Martin F."/>
            <person name="Cullen D."/>
            <person name="Hibbett D.S."/>
            <person name="Grigoriev I.V."/>
        </authorList>
    </citation>
    <scope>NUCLEOTIDE SEQUENCE [LARGE SCALE GENOMIC DNA]</scope>
    <source>
        <strain evidence="2">CBS 339.88</strain>
    </source>
</reference>
<gene>
    <name evidence="1" type="ORF">GALMADRAFT_36288</name>
</gene>
<dbReference type="OrthoDB" id="3066350at2759"/>
<feature type="non-terminal residue" evidence="1">
    <location>
        <position position="1"/>
    </location>
</feature>
<name>A0A067SUU6_GALM3</name>
<dbReference type="HOGENOM" id="CLU_118656_2_0_1"/>
<keyword evidence="2" id="KW-1185">Reference proteome</keyword>
<dbReference type="EMBL" id="KL142382">
    <property type="protein sequence ID" value="KDR74720.1"/>
    <property type="molecule type" value="Genomic_DNA"/>
</dbReference>
<evidence type="ECO:0000313" key="2">
    <source>
        <dbReference type="Proteomes" id="UP000027222"/>
    </source>
</evidence>
<dbReference type="AlphaFoldDB" id="A0A067SUU6"/>
<dbReference type="Proteomes" id="UP000027222">
    <property type="component" value="Unassembled WGS sequence"/>
</dbReference>
<accession>A0A067SUU6</accession>
<protein>
    <submittedName>
        <fullName evidence="1">Uncharacterized protein</fullName>
    </submittedName>
</protein>
<dbReference type="STRING" id="685588.A0A067SUU6"/>